<proteinExistence type="predicted"/>
<protein>
    <submittedName>
        <fullName evidence="1">Uncharacterized protein</fullName>
    </submittedName>
</protein>
<comment type="caution">
    <text evidence="1">The sequence shown here is derived from an EMBL/GenBank/DDBJ whole genome shotgun (WGS) entry which is preliminary data.</text>
</comment>
<dbReference type="EMBL" id="LAZR01038937">
    <property type="protein sequence ID" value="KKL18261.1"/>
    <property type="molecule type" value="Genomic_DNA"/>
</dbReference>
<sequence>MRDYEPPTIQEGTVMGFDESEIYPGVKGYAVEKDGFIMIPMIAATEEGHGAVGEFLDRISSRCRVVNVCSLKLVGMLQRRNFKMTEILVEQFDEMVDVWEPPE</sequence>
<reference evidence="1" key="1">
    <citation type="journal article" date="2015" name="Nature">
        <title>Complex archaea that bridge the gap between prokaryotes and eukaryotes.</title>
        <authorList>
            <person name="Spang A."/>
            <person name="Saw J.H."/>
            <person name="Jorgensen S.L."/>
            <person name="Zaremba-Niedzwiedzka K."/>
            <person name="Martijn J."/>
            <person name="Lind A.E."/>
            <person name="van Eijk R."/>
            <person name="Schleper C."/>
            <person name="Guy L."/>
            <person name="Ettema T.J."/>
        </authorList>
    </citation>
    <scope>NUCLEOTIDE SEQUENCE</scope>
</reference>
<accession>A0A0F9DKQ4</accession>
<organism evidence="1">
    <name type="scientific">marine sediment metagenome</name>
    <dbReference type="NCBI Taxonomy" id="412755"/>
    <lineage>
        <taxon>unclassified sequences</taxon>
        <taxon>metagenomes</taxon>
        <taxon>ecological metagenomes</taxon>
    </lineage>
</organism>
<gene>
    <name evidence="1" type="ORF">LCGC14_2477320</name>
</gene>
<dbReference type="AlphaFoldDB" id="A0A0F9DKQ4"/>
<name>A0A0F9DKQ4_9ZZZZ</name>
<evidence type="ECO:0000313" key="1">
    <source>
        <dbReference type="EMBL" id="KKL18261.1"/>
    </source>
</evidence>